<dbReference type="InterPro" id="IPR038765">
    <property type="entry name" value="Papain-like_cys_pep_sf"/>
</dbReference>
<proteinExistence type="predicted"/>
<dbReference type="AlphaFoldDB" id="A0A5J4UZI8"/>
<evidence type="ECO:0000313" key="3">
    <source>
        <dbReference type="Proteomes" id="UP000324800"/>
    </source>
</evidence>
<reference evidence="2 3" key="1">
    <citation type="submission" date="2019-03" db="EMBL/GenBank/DDBJ databases">
        <title>Single cell metagenomics reveals metabolic interactions within the superorganism composed of flagellate Streblomastix strix and complex community of Bacteroidetes bacteria on its surface.</title>
        <authorList>
            <person name="Treitli S.C."/>
            <person name="Kolisko M."/>
            <person name="Husnik F."/>
            <person name="Keeling P."/>
            <person name="Hampl V."/>
        </authorList>
    </citation>
    <scope>NUCLEOTIDE SEQUENCE [LARGE SCALE GENOMIC DNA]</scope>
    <source>
        <strain evidence="2">ST1C</strain>
    </source>
</reference>
<dbReference type="Proteomes" id="UP000324800">
    <property type="component" value="Unassembled WGS sequence"/>
</dbReference>
<gene>
    <name evidence="2" type="ORF">EZS28_028932</name>
</gene>
<protein>
    <recommendedName>
        <fullName evidence="1">Peptidase C19 ubiquitin carboxyl-terminal hydrolase domain-containing protein</fullName>
    </recommendedName>
</protein>
<accession>A0A5J4UZI8</accession>
<evidence type="ECO:0000259" key="1">
    <source>
        <dbReference type="Pfam" id="PF00443"/>
    </source>
</evidence>
<comment type="caution">
    <text evidence="2">The sequence shown here is derived from an EMBL/GenBank/DDBJ whole genome shotgun (WGS) entry which is preliminary data.</text>
</comment>
<dbReference type="OrthoDB" id="289038at2759"/>
<sequence length="106" mass="12151">KQQVQQDCYTEYANWFRLARAVVKEMEIMRDDGEDNEAIMLNKNKLGYKISVDTVARSIALGLLKMLGEQNPLFKGRSQQDSHEALLSILDALHEVSTDKGYQIYI</sequence>
<dbReference type="GO" id="GO:0004843">
    <property type="term" value="F:cysteine-type deubiquitinase activity"/>
    <property type="evidence" value="ECO:0007669"/>
    <property type="project" value="InterPro"/>
</dbReference>
<feature type="domain" description="Peptidase C19 ubiquitin carboxyl-terminal hydrolase" evidence="1">
    <location>
        <begin position="28"/>
        <end position="98"/>
    </location>
</feature>
<dbReference type="GO" id="GO:0016579">
    <property type="term" value="P:protein deubiquitination"/>
    <property type="evidence" value="ECO:0007669"/>
    <property type="project" value="InterPro"/>
</dbReference>
<dbReference type="Pfam" id="PF00443">
    <property type="entry name" value="UCH"/>
    <property type="match status" value="1"/>
</dbReference>
<dbReference type="SUPFAM" id="SSF54001">
    <property type="entry name" value="Cysteine proteinases"/>
    <property type="match status" value="1"/>
</dbReference>
<organism evidence="2 3">
    <name type="scientific">Streblomastix strix</name>
    <dbReference type="NCBI Taxonomy" id="222440"/>
    <lineage>
        <taxon>Eukaryota</taxon>
        <taxon>Metamonada</taxon>
        <taxon>Preaxostyla</taxon>
        <taxon>Oxymonadida</taxon>
        <taxon>Streblomastigidae</taxon>
        <taxon>Streblomastix</taxon>
    </lineage>
</organism>
<feature type="non-terminal residue" evidence="2">
    <location>
        <position position="1"/>
    </location>
</feature>
<dbReference type="InterPro" id="IPR001394">
    <property type="entry name" value="Peptidase_C19_UCH"/>
</dbReference>
<name>A0A5J4UZI8_9EUKA</name>
<dbReference type="Gene3D" id="3.90.70.10">
    <property type="entry name" value="Cysteine proteinases"/>
    <property type="match status" value="1"/>
</dbReference>
<dbReference type="EMBL" id="SNRW01011154">
    <property type="protein sequence ID" value="KAA6375540.1"/>
    <property type="molecule type" value="Genomic_DNA"/>
</dbReference>
<evidence type="ECO:0000313" key="2">
    <source>
        <dbReference type="EMBL" id="KAA6375540.1"/>
    </source>
</evidence>